<sequence>MWLLRAIVALCFLDSARVQSADDLCYRIQYGYNFETEALLIPATKYPSLHPKAQGTCGTASSIPTTTEYMEQDCDIDASWLSSDYCSCIDMGGANAFYAYNYPLRTSSNTGYEEANTLLLFFLEDTNLDVYFVMVNDKADDGSGGRAKLNVAVSPASAGENLRLKGADDSFGYIRCGDLIDNWVDSEGDSCAKYESEGWCDGDGVDEFLGTGFKEWFDDFEDYAVNGKHAGDVCCVCGGGDKWCQDVAGGCEGALSLLLQPASPRTSHCLGATLKCNLADALFSGAST</sequence>
<dbReference type="EMBL" id="LGRX02021268">
    <property type="protein sequence ID" value="KAK3256870.1"/>
    <property type="molecule type" value="Genomic_DNA"/>
</dbReference>
<accession>A0AAE0FC27</accession>
<gene>
    <name evidence="2" type="ORF">CYMTET_34020</name>
</gene>
<proteinExistence type="predicted"/>
<keyword evidence="1" id="KW-0732">Signal</keyword>
<organism evidence="2 3">
    <name type="scientific">Cymbomonas tetramitiformis</name>
    <dbReference type="NCBI Taxonomy" id="36881"/>
    <lineage>
        <taxon>Eukaryota</taxon>
        <taxon>Viridiplantae</taxon>
        <taxon>Chlorophyta</taxon>
        <taxon>Pyramimonadophyceae</taxon>
        <taxon>Pyramimonadales</taxon>
        <taxon>Pyramimonadaceae</taxon>
        <taxon>Cymbomonas</taxon>
    </lineage>
</organism>
<name>A0AAE0FC27_9CHLO</name>
<feature type="signal peptide" evidence="1">
    <location>
        <begin position="1"/>
        <end position="18"/>
    </location>
</feature>
<keyword evidence="3" id="KW-1185">Reference proteome</keyword>
<feature type="chain" id="PRO_5041998451" evidence="1">
    <location>
        <begin position="19"/>
        <end position="288"/>
    </location>
</feature>
<evidence type="ECO:0000256" key="1">
    <source>
        <dbReference type="SAM" id="SignalP"/>
    </source>
</evidence>
<dbReference type="Proteomes" id="UP001190700">
    <property type="component" value="Unassembled WGS sequence"/>
</dbReference>
<comment type="caution">
    <text evidence="2">The sequence shown here is derived from an EMBL/GenBank/DDBJ whole genome shotgun (WGS) entry which is preliminary data.</text>
</comment>
<dbReference type="AlphaFoldDB" id="A0AAE0FC27"/>
<evidence type="ECO:0000313" key="2">
    <source>
        <dbReference type="EMBL" id="KAK3256870.1"/>
    </source>
</evidence>
<reference evidence="2 3" key="1">
    <citation type="journal article" date="2015" name="Genome Biol. Evol.">
        <title>Comparative Genomics of a Bacterivorous Green Alga Reveals Evolutionary Causalities and Consequences of Phago-Mixotrophic Mode of Nutrition.</title>
        <authorList>
            <person name="Burns J.A."/>
            <person name="Paasch A."/>
            <person name="Narechania A."/>
            <person name="Kim E."/>
        </authorList>
    </citation>
    <scope>NUCLEOTIDE SEQUENCE [LARGE SCALE GENOMIC DNA]</scope>
    <source>
        <strain evidence="2 3">PLY_AMNH</strain>
    </source>
</reference>
<evidence type="ECO:0000313" key="3">
    <source>
        <dbReference type="Proteomes" id="UP001190700"/>
    </source>
</evidence>
<protein>
    <submittedName>
        <fullName evidence="2">Uncharacterized protein</fullName>
    </submittedName>
</protein>